<dbReference type="NCBIfam" id="NF002677">
    <property type="entry name" value="PRK02406.1"/>
    <property type="match status" value="1"/>
</dbReference>
<dbReference type="InterPro" id="IPR036775">
    <property type="entry name" value="DNA_pol_Y-fam_lit_finger_sf"/>
</dbReference>
<proteinExistence type="inferred from homology"/>
<keyword evidence="9" id="KW-0235">DNA replication</keyword>
<evidence type="ECO:0000256" key="4">
    <source>
        <dbReference type="ARBA" id="ARBA00012417"/>
    </source>
</evidence>
<dbReference type="Gene3D" id="3.30.70.270">
    <property type="match status" value="1"/>
</dbReference>
<dbReference type="Pfam" id="PF21999">
    <property type="entry name" value="IMS_HHH_1"/>
    <property type="match status" value="1"/>
</dbReference>
<dbReference type="InterPro" id="IPR050116">
    <property type="entry name" value="DNA_polymerase-Y"/>
</dbReference>
<comment type="catalytic activity">
    <reaction evidence="16">
        <text>DNA(n) + a 2'-deoxyribonucleoside 5'-triphosphate = DNA(n+1) + diphosphate</text>
        <dbReference type="Rhea" id="RHEA:22508"/>
        <dbReference type="Rhea" id="RHEA-COMP:17339"/>
        <dbReference type="Rhea" id="RHEA-COMP:17340"/>
        <dbReference type="ChEBI" id="CHEBI:33019"/>
        <dbReference type="ChEBI" id="CHEBI:61560"/>
        <dbReference type="ChEBI" id="CHEBI:173112"/>
        <dbReference type="EC" id="2.7.7.7"/>
    </reaction>
</comment>
<keyword evidence="6" id="KW-0963">Cytoplasm</keyword>
<dbReference type="GO" id="GO:0003887">
    <property type="term" value="F:DNA-directed DNA polymerase activity"/>
    <property type="evidence" value="ECO:0007669"/>
    <property type="project" value="UniProtKB-KW"/>
</dbReference>
<evidence type="ECO:0000256" key="10">
    <source>
        <dbReference type="ARBA" id="ARBA00022723"/>
    </source>
</evidence>
<dbReference type="SUPFAM" id="SSF56672">
    <property type="entry name" value="DNA/RNA polymerases"/>
    <property type="match status" value="1"/>
</dbReference>
<dbReference type="InterPro" id="IPR022880">
    <property type="entry name" value="DNApol_IV"/>
</dbReference>
<dbReference type="GO" id="GO:0006260">
    <property type="term" value="P:DNA replication"/>
    <property type="evidence" value="ECO:0007669"/>
    <property type="project" value="UniProtKB-KW"/>
</dbReference>
<dbReference type="Gene3D" id="3.40.1170.60">
    <property type="match status" value="1"/>
</dbReference>
<name>A0A3B0WRZ8_9ZZZZ</name>
<dbReference type="GO" id="GO:0009432">
    <property type="term" value="P:SOS response"/>
    <property type="evidence" value="ECO:0007669"/>
    <property type="project" value="TreeGrafter"/>
</dbReference>
<keyword evidence="13" id="KW-0239">DNA-directed DNA polymerase</keyword>
<evidence type="ECO:0000256" key="2">
    <source>
        <dbReference type="ARBA" id="ARBA00004496"/>
    </source>
</evidence>
<dbReference type="PANTHER" id="PTHR11076">
    <property type="entry name" value="DNA REPAIR POLYMERASE UMUC / TRANSFERASE FAMILY MEMBER"/>
    <property type="match status" value="1"/>
</dbReference>
<dbReference type="Gene3D" id="3.30.1490.100">
    <property type="entry name" value="DNA polymerase, Y-family, little finger domain"/>
    <property type="match status" value="1"/>
</dbReference>
<gene>
    <name evidence="18" type="ORF">MNBD_GAMMA02-209</name>
</gene>
<evidence type="ECO:0000313" key="18">
    <source>
        <dbReference type="EMBL" id="VAW46494.1"/>
    </source>
</evidence>
<dbReference type="InterPro" id="IPR053848">
    <property type="entry name" value="IMS_HHH_1"/>
</dbReference>
<dbReference type="FunFam" id="3.40.1170.60:FF:000001">
    <property type="entry name" value="DNA polymerase IV"/>
    <property type="match status" value="1"/>
</dbReference>
<dbReference type="Pfam" id="PF11799">
    <property type="entry name" value="IMS_C"/>
    <property type="match status" value="1"/>
</dbReference>
<comment type="similarity">
    <text evidence="3">Belongs to the DNA polymerase type-Y family.</text>
</comment>
<dbReference type="InterPro" id="IPR043502">
    <property type="entry name" value="DNA/RNA_pol_sf"/>
</dbReference>
<sequence length="379" mass="42837">MANQDYKDCRKIIHVDMDCFYAAIEARDFPELKGKPIAVGGQPNKRGVVATCSYEARAFGIHSAMPMGLAIKKCPQLIIQPVRMSAYQHESKGIKNIFKCYTDVIQPLSLDEAFLDVTGSDLCHGSATLIAQQIRQDIWQQHQLTASAGIAPNKFLAKIASDWNKPNGQFVVTPDAINDFVKDLSVKKIYGVGKVTAKKMHDLGIDSCTDLQQLSQKQLQQRFGVFGSTLYNLCRGIDDRPVRTHSERKSVSVEDTFLHDLPDLPACLAEIQRLYDSLLKRHERAMAKQNSEGQNVDQTNVEIKALYIKLRFHNFETTTAQQVHPALDLQIFKQLIQTAWQRQQKPVRLLGLGIQYQRNNQAGGDCRAWYCLDFRTHCD</sequence>
<dbReference type="InterPro" id="IPR043128">
    <property type="entry name" value="Rev_trsase/Diguanyl_cyclase"/>
</dbReference>
<reference evidence="18" key="1">
    <citation type="submission" date="2018-06" db="EMBL/GenBank/DDBJ databases">
        <authorList>
            <person name="Zhirakovskaya E."/>
        </authorList>
    </citation>
    <scope>NUCLEOTIDE SEQUENCE</scope>
</reference>
<dbReference type="Pfam" id="PF00817">
    <property type="entry name" value="IMS"/>
    <property type="match status" value="1"/>
</dbReference>
<evidence type="ECO:0000256" key="3">
    <source>
        <dbReference type="ARBA" id="ARBA00010945"/>
    </source>
</evidence>
<evidence type="ECO:0000256" key="5">
    <source>
        <dbReference type="ARBA" id="ARBA00022457"/>
    </source>
</evidence>
<evidence type="ECO:0000256" key="1">
    <source>
        <dbReference type="ARBA" id="ARBA00001946"/>
    </source>
</evidence>
<dbReference type="GO" id="GO:0006281">
    <property type="term" value="P:DNA repair"/>
    <property type="evidence" value="ECO:0007669"/>
    <property type="project" value="UniProtKB-KW"/>
</dbReference>
<dbReference type="GO" id="GO:0003684">
    <property type="term" value="F:damaged DNA binding"/>
    <property type="evidence" value="ECO:0007669"/>
    <property type="project" value="InterPro"/>
</dbReference>
<dbReference type="EC" id="2.7.7.7" evidence="4"/>
<dbReference type="GO" id="GO:0046872">
    <property type="term" value="F:metal ion binding"/>
    <property type="evidence" value="ECO:0007669"/>
    <property type="project" value="UniProtKB-KW"/>
</dbReference>
<dbReference type="PANTHER" id="PTHR11076:SF33">
    <property type="entry name" value="DNA POLYMERASE KAPPA"/>
    <property type="match status" value="1"/>
</dbReference>
<keyword evidence="8 18" id="KW-0548">Nucleotidyltransferase</keyword>
<keyword evidence="15" id="KW-0234">DNA repair</keyword>
<evidence type="ECO:0000256" key="13">
    <source>
        <dbReference type="ARBA" id="ARBA00022932"/>
    </source>
</evidence>
<dbReference type="PROSITE" id="PS50173">
    <property type="entry name" value="UMUC"/>
    <property type="match status" value="1"/>
</dbReference>
<dbReference type="SUPFAM" id="SSF100879">
    <property type="entry name" value="Lesion bypass DNA polymerase (Y-family), little finger domain"/>
    <property type="match status" value="1"/>
</dbReference>
<evidence type="ECO:0000256" key="15">
    <source>
        <dbReference type="ARBA" id="ARBA00023204"/>
    </source>
</evidence>
<evidence type="ECO:0000256" key="9">
    <source>
        <dbReference type="ARBA" id="ARBA00022705"/>
    </source>
</evidence>
<keyword evidence="14" id="KW-0238">DNA-binding</keyword>
<dbReference type="GO" id="GO:0042276">
    <property type="term" value="P:error-prone translesion synthesis"/>
    <property type="evidence" value="ECO:0007669"/>
    <property type="project" value="TreeGrafter"/>
</dbReference>
<comment type="cofactor">
    <cofactor evidence="1">
        <name>Mg(2+)</name>
        <dbReference type="ChEBI" id="CHEBI:18420"/>
    </cofactor>
</comment>
<dbReference type="HAMAP" id="MF_01113">
    <property type="entry name" value="DNApol_IV"/>
    <property type="match status" value="1"/>
</dbReference>
<feature type="domain" description="UmuC" evidence="17">
    <location>
        <begin position="12"/>
        <end position="193"/>
    </location>
</feature>
<dbReference type="FunFam" id="1.10.150.20:FF:000019">
    <property type="entry name" value="DNA polymerase IV"/>
    <property type="match status" value="1"/>
</dbReference>
<evidence type="ECO:0000256" key="14">
    <source>
        <dbReference type="ARBA" id="ARBA00023125"/>
    </source>
</evidence>
<dbReference type="AlphaFoldDB" id="A0A3B0WRZ8"/>
<evidence type="ECO:0000259" key="17">
    <source>
        <dbReference type="PROSITE" id="PS50173"/>
    </source>
</evidence>
<evidence type="ECO:0000256" key="8">
    <source>
        <dbReference type="ARBA" id="ARBA00022695"/>
    </source>
</evidence>
<dbReference type="GO" id="GO:0005829">
    <property type="term" value="C:cytosol"/>
    <property type="evidence" value="ECO:0007669"/>
    <property type="project" value="TreeGrafter"/>
</dbReference>
<evidence type="ECO:0000256" key="11">
    <source>
        <dbReference type="ARBA" id="ARBA00022763"/>
    </source>
</evidence>
<keyword evidence="7 18" id="KW-0808">Transferase</keyword>
<evidence type="ECO:0000256" key="7">
    <source>
        <dbReference type="ARBA" id="ARBA00022679"/>
    </source>
</evidence>
<keyword evidence="10" id="KW-0479">Metal-binding</keyword>
<organism evidence="18">
    <name type="scientific">hydrothermal vent metagenome</name>
    <dbReference type="NCBI Taxonomy" id="652676"/>
    <lineage>
        <taxon>unclassified sequences</taxon>
        <taxon>metagenomes</taxon>
        <taxon>ecological metagenomes</taxon>
    </lineage>
</organism>
<dbReference type="InterPro" id="IPR001126">
    <property type="entry name" value="UmuC"/>
</dbReference>
<dbReference type="InterPro" id="IPR017961">
    <property type="entry name" value="DNA_pol_Y-fam_little_finger"/>
</dbReference>
<dbReference type="CDD" id="cd03586">
    <property type="entry name" value="PolY_Pol_IV_kappa"/>
    <property type="match status" value="1"/>
</dbReference>
<evidence type="ECO:0000256" key="12">
    <source>
        <dbReference type="ARBA" id="ARBA00022842"/>
    </source>
</evidence>
<keyword evidence="5" id="KW-0515">Mutator protein</keyword>
<dbReference type="EMBL" id="UOFA01000284">
    <property type="protein sequence ID" value="VAW46494.1"/>
    <property type="molecule type" value="Genomic_DNA"/>
</dbReference>
<evidence type="ECO:0000256" key="6">
    <source>
        <dbReference type="ARBA" id="ARBA00022490"/>
    </source>
</evidence>
<accession>A0A3B0WRZ8</accession>
<evidence type="ECO:0000256" key="16">
    <source>
        <dbReference type="ARBA" id="ARBA00049244"/>
    </source>
</evidence>
<keyword evidence="12" id="KW-0460">Magnesium</keyword>
<protein>
    <recommendedName>
        <fullName evidence="4">DNA-directed DNA polymerase</fullName>
        <ecNumber evidence="4">2.7.7.7</ecNumber>
    </recommendedName>
</protein>
<keyword evidence="11" id="KW-0227">DNA damage</keyword>
<dbReference type="Gene3D" id="1.10.150.20">
    <property type="entry name" value="5' to 3' exonuclease, C-terminal subdomain"/>
    <property type="match status" value="1"/>
</dbReference>
<comment type="subcellular location">
    <subcellularLocation>
        <location evidence="2">Cytoplasm</location>
    </subcellularLocation>
</comment>